<comment type="similarity">
    <text evidence="3 7">Belongs to the glycosyltransferase 10 family.</text>
</comment>
<keyword evidence="6 7" id="KW-0333">Golgi apparatus</keyword>
<keyword evidence="7" id="KW-0472">Membrane</keyword>
<feature type="region of interest" description="Disordered" evidence="8">
    <location>
        <begin position="1"/>
        <end position="28"/>
    </location>
</feature>
<accession>A0A6A5HGJ9</accession>
<organism evidence="10 11">
    <name type="scientific">Caenorhabditis remanei</name>
    <name type="common">Caenorhabditis vulgaris</name>
    <dbReference type="NCBI Taxonomy" id="31234"/>
    <lineage>
        <taxon>Eukaryota</taxon>
        <taxon>Metazoa</taxon>
        <taxon>Ecdysozoa</taxon>
        <taxon>Nematoda</taxon>
        <taxon>Chromadorea</taxon>
        <taxon>Rhabditida</taxon>
        <taxon>Rhabditina</taxon>
        <taxon>Rhabditomorpha</taxon>
        <taxon>Rhabditoidea</taxon>
        <taxon>Rhabditidae</taxon>
        <taxon>Peloderinae</taxon>
        <taxon>Caenorhabditis</taxon>
    </lineage>
</organism>
<gene>
    <name evidence="10" type="ORF">GCK72_006087</name>
</gene>
<evidence type="ECO:0000256" key="3">
    <source>
        <dbReference type="ARBA" id="ARBA00008919"/>
    </source>
</evidence>
<dbReference type="InterPro" id="IPR055270">
    <property type="entry name" value="Glyco_tran_10_C"/>
</dbReference>
<dbReference type="PANTHER" id="PTHR48438:SF1">
    <property type="entry name" value="ALPHA-(1,3)-FUCOSYLTRANSFERASE C-RELATED"/>
    <property type="match status" value="1"/>
</dbReference>
<dbReference type="GeneID" id="9820853"/>
<proteinExistence type="inferred from homology"/>
<evidence type="ECO:0000256" key="1">
    <source>
        <dbReference type="ARBA" id="ARBA00004323"/>
    </source>
</evidence>
<evidence type="ECO:0000256" key="5">
    <source>
        <dbReference type="ARBA" id="ARBA00022679"/>
    </source>
</evidence>
<keyword evidence="5 7" id="KW-0808">Transferase</keyword>
<keyword evidence="7" id="KW-0812">Transmembrane</keyword>
<evidence type="ECO:0000256" key="8">
    <source>
        <dbReference type="SAM" id="MobiDB-lite"/>
    </source>
</evidence>
<name>A0A6A5HGJ9_CAERE</name>
<reference evidence="10 11" key="1">
    <citation type="submission" date="2019-12" db="EMBL/GenBank/DDBJ databases">
        <title>Chromosome-level assembly of the Caenorhabditis remanei genome.</title>
        <authorList>
            <person name="Teterina A.A."/>
            <person name="Willis J.H."/>
            <person name="Phillips P.C."/>
        </authorList>
    </citation>
    <scope>NUCLEOTIDE SEQUENCE [LARGE SCALE GENOMIC DNA]</scope>
    <source>
        <strain evidence="10 11">PX506</strain>
        <tissue evidence="10">Whole organism</tissue>
    </source>
</reference>
<dbReference type="Pfam" id="PF00852">
    <property type="entry name" value="Glyco_transf_10"/>
    <property type="match status" value="1"/>
</dbReference>
<evidence type="ECO:0000313" key="10">
    <source>
        <dbReference type="EMBL" id="KAF1766131.1"/>
    </source>
</evidence>
<dbReference type="Proteomes" id="UP000483820">
    <property type="component" value="Chromosome II"/>
</dbReference>
<protein>
    <recommendedName>
        <fullName evidence="7">Fucosyltransferase</fullName>
        <ecNumber evidence="7">2.4.1.-</ecNumber>
    </recommendedName>
</protein>
<dbReference type="UniPathway" id="UPA00378"/>
<evidence type="ECO:0000313" key="11">
    <source>
        <dbReference type="Proteomes" id="UP000483820"/>
    </source>
</evidence>
<feature type="domain" description="Fucosyltransferase C-terminal" evidence="9">
    <location>
        <begin position="47"/>
        <end position="214"/>
    </location>
</feature>
<evidence type="ECO:0000256" key="7">
    <source>
        <dbReference type="RuleBase" id="RU003832"/>
    </source>
</evidence>
<dbReference type="GO" id="GO:0032580">
    <property type="term" value="C:Golgi cisterna membrane"/>
    <property type="evidence" value="ECO:0007669"/>
    <property type="project" value="UniProtKB-SubCell"/>
</dbReference>
<dbReference type="InterPro" id="IPR038577">
    <property type="entry name" value="GT10-like_C_sf"/>
</dbReference>
<sequence length="233" mass="27069">MITSCPKAKASQDTARRTASFGSRTPHGGSTPRRFMLVVLIPYPIRRADELITLMWHINVTIGGKCASDERLKSICPPGVECLDVFEQYPFYLAIENTVCNDYVTEKIWNRISVPSIPIVMKRRVYKNILPPKSFIAMDDYKNPIEMSNHLRALEANMTAYSEYFNWRQKGTWTSAPWNAPGYRNGVCRVCELLWKSKDNETEPFKSYKDIWKWFDEESQCEKDEFVRSWLSG</sequence>
<evidence type="ECO:0000256" key="2">
    <source>
        <dbReference type="ARBA" id="ARBA00004922"/>
    </source>
</evidence>
<dbReference type="EC" id="2.4.1.-" evidence="7"/>
<dbReference type="InterPro" id="IPR001503">
    <property type="entry name" value="Glyco_trans_10"/>
</dbReference>
<dbReference type="SUPFAM" id="SSF53756">
    <property type="entry name" value="UDP-Glycosyltransferase/glycogen phosphorylase"/>
    <property type="match status" value="1"/>
</dbReference>
<dbReference type="GO" id="GO:0000139">
    <property type="term" value="C:Golgi membrane"/>
    <property type="evidence" value="ECO:0007669"/>
    <property type="project" value="UniProtKB-SubCell"/>
</dbReference>
<evidence type="ECO:0000256" key="4">
    <source>
        <dbReference type="ARBA" id="ARBA00022676"/>
    </source>
</evidence>
<dbReference type="PANTHER" id="PTHR48438">
    <property type="entry name" value="ALPHA-(1,3)-FUCOSYLTRANSFERASE C-RELATED"/>
    <property type="match status" value="1"/>
</dbReference>
<dbReference type="RefSeq" id="XP_003108864.2">
    <property type="nucleotide sequence ID" value="XM_003108816.2"/>
</dbReference>
<dbReference type="EMBL" id="WUAV01000002">
    <property type="protein sequence ID" value="KAF1766131.1"/>
    <property type="molecule type" value="Genomic_DNA"/>
</dbReference>
<dbReference type="AlphaFoldDB" id="A0A6A5HGJ9"/>
<evidence type="ECO:0000256" key="6">
    <source>
        <dbReference type="ARBA" id="ARBA00023034"/>
    </source>
</evidence>
<keyword evidence="4 7" id="KW-0328">Glycosyltransferase</keyword>
<dbReference type="CTD" id="9820853"/>
<comment type="subcellular location">
    <subcellularLocation>
        <location evidence="1">Golgi apparatus membrane</location>
        <topology evidence="1">Single-pass type II membrane protein</topology>
    </subcellularLocation>
    <subcellularLocation>
        <location evidence="7">Golgi apparatus</location>
        <location evidence="7">Golgi stack membrane</location>
        <topology evidence="7">Single-pass type II membrane protein</topology>
    </subcellularLocation>
</comment>
<dbReference type="GO" id="GO:0008417">
    <property type="term" value="F:fucosyltransferase activity"/>
    <property type="evidence" value="ECO:0007669"/>
    <property type="project" value="InterPro"/>
</dbReference>
<evidence type="ECO:0000259" key="9">
    <source>
        <dbReference type="Pfam" id="PF00852"/>
    </source>
</evidence>
<dbReference type="Gene3D" id="3.40.50.11660">
    <property type="entry name" value="Glycosyl transferase family 10, C-terminal domain"/>
    <property type="match status" value="1"/>
</dbReference>
<dbReference type="KEGG" id="crq:GCK72_006087"/>
<comment type="caution">
    <text evidence="10">The sequence shown here is derived from an EMBL/GenBank/DDBJ whole genome shotgun (WGS) entry which is preliminary data.</text>
</comment>
<comment type="pathway">
    <text evidence="2">Protein modification; protein glycosylation.</text>
</comment>